<dbReference type="PANTHER" id="PTHR24111">
    <property type="entry name" value="LEUCINE-RICH REPEAT-CONTAINING PROTEIN 34"/>
    <property type="match status" value="1"/>
</dbReference>
<name>A0A818HWH2_9BILA</name>
<gene>
    <name evidence="2" type="ORF">IZO911_LOCUS30198</name>
    <name evidence="3" type="ORF">KXQ929_LOCUS808</name>
</gene>
<evidence type="ECO:0000256" key="1">
    <source>
        <dbReference type="ARBA" id="ARBA00022737"/>
    </source>
</evidence>
<dbReference type="SUPFAM" id="SSF52047">
    <property type="entry name" value="RNI-like"/>
    <property type="match status" value="2"/>
</dbReference>
<evidence type="ECO:0000313" key="3">
    <source>
        <dbReference type="EMBL" id="CAF3514632.1"/>
    </source>
</evidence>
<sequence length="788" mass="90162">MPSVNYLCLVCPHEFLDDDYFVWSRYFPCVERSVVTINSKNQIPFLIDEFGSMLIKAKIISKEYTIDGIHMDLSFTKLKDDDWPIVFEQIQNKDYPLRGLSLSWDATSNKMIEPGFIEFIKIIENHTTLIRFKFFLYSISDNTKTNFLLEALKKNRSIKNVSVDAIGVNQQTTKAFSEVLKDNQSILSLNFFSINYVDPREPPYPMFYDCATDLSHSIPTSVLQRLKIGGIDDRSFSILIPSLVKTLHVLDLSANEYFSPDISTFESNNNTLKVLILHPSGFEKFKQSKLSSKIHVVNRDSFLGKLFSHKGPISITPHTMNKTDWSILLTELTNDINSLREVDLDLSNGCDENYLEDLLGAQSQLKNLKISGTSLNQSIQEKLFQILRKNTSIIKFEMNTKIELNILKYLIDFLAKNNNIAHLKFYECANLGDQEAIVLADGLKMATNLKSFQVDNSDIGNSGFQAILSSLPDSLIVLHFTHSCLNAKILPWVENFIKTHPKIKDISLENNPITLNSAPELNVSGLIDQILKITNANQCNCYLEIYTKIQDIIAETEIGCISLPREHRRDYDLLELYNEMKKNPTKYWSINMRSNSNMSLNAYNIFLDILNCDIRVAELYLGEDDMNEEMQKYFFKDFRDNNTVEHLDISHNKLCSQAMKYIGSFLKHSSKICVFTLRKCQIDSEGIRYLCKGLSESRLYSLSLINNPLGNDSCARIFSSIPPSLKSLSLWGDDIPELSLQTIIDFLNTNKTLETLNLKFNPVYDKHVDQLEQIAKQNGICKYATHPE</sequence>
<dbReference type="Gene3D" id="3.80.10.10">
    <property type="entry name" value="Ribonuclease Inhibitor"/>
    <property type="match status" value="3"/>
</dbReference>
<dbReference type="Proteomes" id="UP000663860">
    <property type="component" value="Unassembled WGS sequence"/>
</dbReference>
<organism evidence="3 4">
    <name type="scientific">Adineta steineri</name>
    <dbReference type="NCBI Taxonomy" id="433720"/>
    <lineage>
        <taxon>Eukaryota</taxon>
        <taxon>Metazoa</taxon>
        <taxon>Spiralia</taxon>
        <taxon>Gnathifera</taxon>
        <taxon>Rotifera</taxon>
        <taxon>Eurotatoria</taxon>
        <taxon>Bdelloidea</taxon>
        <taxon>Adinetida</taxon>
        <taxon>Adinetidae</taxon>
        <taxon>Adineta</taxon>
    </lineage>
</organism>
<dbReference type="PANTHER" id="PTHR24111:SF0">
    <property type="entry name" value="LEUCINE-RICH REPEAT-CONTAINING PROTEIN"/>
    <property type="match status" value="1"/>
</dbReference>
<keyword evidence="1" id="KW-0677">Repeat</keyword>
<dbReference type="EMBL" id="CAJOBB010000020">
    <property type="protein sequence ID" value="CAF3514632.1"/>
    <property type="molecule type" value="Genomic_DNA"/>
</dbReference>
<accession>A0A818HWH2</accession>
<dbReference type="SMART" id="SM00368">
    <property type="entry name" value="LRR_RI"/>
    <property type="match status" value="4"/>
</dbReference>
<comment type="caution">
    <text evidence="3">The sequence shown here is derived from an EMBL/GenBank/DDBJ whole genome shotgun (WGS) entry which is preliminary data.</text>
</comment>
<dbReference type="InterPro" id="IPR032675">
    <property type="entry name" value="LRR_dom_sf"/>
</dbReference>
<proteinExistence type="predicted"/>
<dbReference type="AlphaFoldDB" id="A0A818HWH2"/>
<dbReference type="EMBL" id="CAJNOE010000466">
    <property type="protein sequence ID" value="CAF1229969.1"/>
    <property type="molecule type" value="Genomic_DNA"/>
</dbReference>
<protein>
    <submittedName>
        <fullName evidence="3">Uncharacterized protein</fullName>
    </submittedName>
</protein>
<dbReference type="Proteomes" id="UP000663868">
    <property type="component" value="Unassembled WGS sequence"/>
</dbReference>
<evidence type="ECO:0000313" key="2">
    <source>
        <dbReference type="EMBL" id="CAF1229969.1"/>
    </source>
</evidence>
<dbReference type="InterPro" id="IPR052201">
    <property type="entry name" value="LRR-containing_regulator"/>
</dbReference>
<reference evidence="3" key="1">
    <citation type="submission" date="2021-02" db="EMBL/GenBank/DDBJ databases">
        <authorList>
            <person name="Nowell W R."/>
        </authorList>
    </citation>
    <scope>NUCLEOTIDE SEQUENCE</scope>
</reference>
<evidence type="ECO:0000313" key="4">
    <source>
        <dbReference type="Proteomes" id="UP000663868"/>
    </source>
</evidence>